<protein>
    <submittedName>
        <fullName evidence="2">DUF4440 domain-containing protein</fullName>
    </submittedName>
</protein>
<dbReference type="SUPFAM" id="SSF54427">
    <property type="entry name" value="NTF2-like"/>
    <property type="match status" value="1"/>
</dbReference>
<dbReference type="InterPro" id="IPR027843">
    <property type="entry name" value="DUF4440"/>
</dbReference>
<dbReference type="Gene3D" id="3.10.450.50">
    <property type="match status" value="1"/>
</dbReference>
<evidence type="ECO:0000313" key="3">
    <source>
        <dbReference type="Proteomes" id="UP000887320"/>
    </source>
</evidence>
<name>A0A6A1RJU3_ACIGI</name>
<gene>
    <name evidence="2" type="ORF">KW868_00105</name>
</gene>
<feature type="domain" description="DUF4440" evidence="1">
    <location>
        <begin position="20"/>
        <end position="113"/>
    </location>
</feature>
<evidence type="ECO:0000313" key="2">
    <source>
        <dbReference type="EMBL" id="MCF0262878.1"/>
    </source>
</evidence>
<dbReference type="AlphaFoldDB" id="A0A6A1RJU3"/>
<accession>A0A6A1RJU3</accession>
<sequence length="125" mass="14698">MQDLFKQLIQYECGLHHRDRQNFQILDQRLHPDFKEITKSGWVVHKAQMIEALLNDTDTDIIQAQDFQVQSLSDHSVLLTYQSHQINVVTQAQYNVALRSSIWVMNDHGIWQMIFHQGTTCAFEK</sequence>
<dbReference type="RefSeq" id="WP_004726513.1">
    <property type="nucleotide sequence ID" value="NZ_BBRY01000024.1"/>
</dbReference>
<evidence type="ECO:0000259" key="1">
    <source>
        <dbReference type="Pfam" id="PF14534"/>
    </source>
</evidence>
<organism evidence="2 3">
    <name type="scientific">Acinetobacter guillouiae</name>
    <name type="common">Acinetobacter genomosp. 11</name>
    <dbReference type="NCBI Taxonomy" id="106649"/>
    <lineage>
        <taxon>Bacteria</taxon>
        <taxon>Pseudomonadati</taxon>
        <taxon>Pseudomonadota</taxon>
        <taxon>Gammaproteobacteria</taxon>
        <taxon>Moraxellales</taxon>
        <taxon>Moraxellaceae</taxon>
        <taxon>Acinetobacter</taxon>
    </lineage>
</organism>
<dbReference type="Proteomes" id="UP000887320">
    <property type="component" value="Unassembled WGS sequence"/>
</dbReference>
<dbReference type="Pfam" id="PF14534">
    <property type="entry name" value="DUF4440"/>
    <property type="match status" value="1"/>
</dbReference>
<dbReference type="InterPro" id="IPR032710">
    <property type="entry name" value="NTF2-like_dom_sf"/>
</dbReference>
<proteinExistence type="predicted"/>
<comment type="caution">
    <text evidence="2">The sequence shown here is derived from an EMBL/GenBank/DDBJ whole genome shotgun (WGS) entry which is preliminary data.</text>
</comment>
<dbReference type="EMBL" id="JAHWXT010000001">
    <property type="protein sequence ID" value="MCF0262878.1"/>
    <property type="molecule type" value="Genomic_DNA"/>
</dbReference>
<reference evidence="2" key="1">
    <citation type="submission" date="2021-07" db="EMBL/GenBank/DDBJ databases">
        <authorList>
            <person name="Fernandez M."/>
            <person name="Pereira P."/>
            <person name="Torres Tejerizo G.A."/>
            <person name="Gonzalez P."/>
            <person name="Agostini E."/>
        </authorList>
    </citation>
    <scope>NUCLEOTIDE SEQUENCE</scope>
    <source>
        <strain evidence="2">SFC 500-1A</strain>
    </source>
</reference>